<feature type="transmembrane region" description="Helical" evidence="1">
    <location>
        <begin position="102"/>
        <end position="122"/>
    </location>
</feature>
<gene>
    <name evidence="2" type="ORF">FFLO_05044</name>
</gene>
<name>A0A8K0NNM5_9TREE</name>
<reference evidence="2" key="1">
    <citation type="submission" date="2020-04" db="EMBL/GenBank/DDBJ databases">
        <title>Analysis of mating type loci in Filobasidium floriforme.</title>
        <authorList>
            <person name="Nowrousian M."/>
        </authorList>
    </citation>
    <scope>NUCLEOTIDE SEQUENCE</scope>
    <source>
        <strain evidence="2">CBS 6242</strain>
    </source>
</reference>
<dbReference type="EMBL" id="JABELV010000118">
    <property type="protein sequence ID" value="KAG7530445.1"/>
    <property type="molecule type" value="Genomic_DNA"/>
</dbReference>
<keyword evidence="1" id="KW-1133">Transmembrane helix</keyword>
<keyword evidence="3" id="KW-1185">Reference proteome</keyword>
<evidence type="ECO:0000256" key="1">
    <source>
        <dbReference type="SAM" id="Phobius"/>
    </source>
</evidence>
<dbReference type="Proteomes" id="UP000812966">
    <property type="component" value="Unassembled WGS sequence"/>
</dbReference>
<evidence type="ECO:0000313" key="2">
    <source>
        <dbReference type="EMBL" id="KAG7530445.1"/>
    </source>
</evidence>
<dbReference type="OrthoDB" id="5201563at2759"/>
<keyword evidence="1" id="KW-0472">Membrane</keyword>
<keyword evidence="1" id="KW-0812">Transmembrane</keyword>
<comment type="caution">
    <text evidence="2">The sequence shown here is derived from an EMBL/GenBank/DDBJ whole genome shotgun (WGS) entry which is preliminary data.</text>
</comment>
<protein>
    <submittedName>
        <fullName evidence="2">Uncharacterized protein</fullName>
    </submittedName>
</protein>
<accession>A0A8K0NNM5</accession>
<organism evidence="2 3">
    <name type="scientific">Filobasidium floriforme</name>
    <dbReference type="NCBI Taxonomy" id="5210"/>
    <lineage>
        <taxon>Eukaryota</taxon>
        <taxon>Fungi</taxon>
        <taxon>Dikarya</taxon>
        <taxon>Basidiomycota</taxon>
        <taxon>Agaricomycotina</taxon>
        <taxon>Tremellomycetes</taxon>
        <taxon>Filobasidiales</taxon>
        <taxon>Filobasidiaceae</taxon>
        <taxon>Filobasidium</taxon>
    </lineage>
</organism>
<evidence type="ECO:0000313" key="3">
    <source>
        <dbReference type="Proteomes" id="UP000812966"/>
    </source>
</evidence>
<dbReference type="AlphaFoldDB" id="A0A8K0NNM5"/>
<proteinExistence type="predicted"/>
<sequence length="142" mass="15770">MSQTSTQNTLLTASEGGIPPTVQHALHLIGADDQSRPSSHIDRDARISTVPLEESPAVPLPGQRTENPVWWPNLRRGMPDYREVQRNIRAEDRPLGQNTGEFVFLCFMFSGVGIVSAGNYVWRGTIGKMTDGIFKYQTGGQW</sequence>